<evidence type="ECO:0000256" key="1">
    <source>
        <dbReference type="ARBA" id="ARBA00004123"/>
    </source>
</evidence>
<comment type="similarity">
    <text evidence="2">Belongs to the eukaryotic RPB7/RPC8 RNA polymerase subunit family.</text>
</comment>
<dbReference type="AlphaFoldDB" id="A0A5C3EUP2"/>
<dbReference type="Gene3D" id="2.40.50.140">
    <property type="entry name" value="Nucleic acid-binding proteins"/>
    <property type="match status" value="1"/>
</dbReference>
<reference evidence="9 10" key="1">
    <citation type="submission" date="2018-03" db="EMBL/GenBank/DDBJ databases">
        <authorList>
            <person name="Guldener U."/>
        </authorList>
    </citation>
    <scope>NUCLEOTIDE SEQUENCE [LARGE SCALE GENOMIC DNA]</scope>
    <source>
        <strain evidence="9 10">DAOM196992</strain>
    </source>
</reference>
<comment type="subcellular location">
    <subcellularLocation>
        <location evidence="1">Nucleus</location>
    </subcellularLocation>
</comment>
<dbReference type="InterPro" id="IPR045113">
    <property type="entry name" value="Rpb7-like"/>
</dbReference>
<feature type="region of interest" description="Disordered" evidence="6">
    <location>
        <begin position="156"/>
        <end position="183"/>
    </location>
</feature>
<organism evidence="9 10">
    <name type="scientific">Pseudozyma flocculosa</name>
    <dbReference type="NCBI Taxonomy" id="84751"/>
    <lineage>
        <taxon>Eukaryota</taxon>
        <taxon>Fungi</taxon>
        <taxon>Dikarya</taxon>
        <taxon>Basidiomycota</taxon>
        <taxon>Ustilaginomycotina</taxon>
        <taxon>Ustilaginomycetes</taxon>
        <taxon>Ustilaginales</taxon>
        <taxon>Ustilaginaceae</taxon>
        <taxon>Pseudozyma</taxon>
    </lineage>
</organism>
<dbReference type="Gene3D" id="3.30.1490.120">
    <property type="entry name" value="RNA polymerase Rpb7-like, N-terminal domain"/>
    <property type="match status" value="1"/>
</dbReference>
<keyword evidence="3" id="KW-0240">DNA-directed RNA polymerase</keyword>
<dbReference type="PANTHER" id="PTHR12709:SF1">
    <property type="entry name" value="DNA-DIRECTED RNA POLYMERASE III SUBUNIT RPC8"/>
    <property type="match status" value="1"/>
</dbReference>
<dbReference type="PANTHER" id="PTHR12709">
    <property type="entry name" value="DNA-DIRECTED RNA POLYMERASE II, III"/>
    <property type="match status" value="1"/>
</dbReference>
<dbReference type="EMBL" id="OOIP01000003">
    <property type="protein sequence ID" value="SPO36008.1"/>
    <property type="molecule type" value="Genomic_DNA"/>
</dbReference>
<evidence type="ECO:0000313" key="9">
    <source>
        <dbReference type="EMBL" id="SPO36008.1"/>
    </source>
</evidence>
<evidence type="ECO:0000259" key="8">
    <source>
        <dbReference type="Pfam" id="PF08292"/>
    </source>
</evidence>
<dbReference type="InterPro" id="IPR012340">
    <property type="entry name" value="NA-bd_OB-fold"/>
</dbReference>
<dbReference type="SUPFAM" id="SSF88798">
    <property type="entry name" value="N-terminal, heterodimerisation domain of RBP7 (RpoE)"/>
    <property type="match status" value="1"/>
</dbReference>
<feature type="compositionally biased region" description="Low complexity" evidence="6">
    <location>
        <begin position="156"/>
        <end position="170"/>
    </location>
</feature>
<keyword evidence="5" id="KW-0539">Nucleus</keyword>
<evidence type="ECO:0000256" key="2">
    <source>
        <dbReference type="ARBA" id="ARBA00009307"/>
    </source>
</evidence>
<dbReference type="GO" id="GO:0005666">
    <property type="term" value="C:RNA polymerase III complex"/>
    <property type="evidence" value="ECO:0007669"/>
    <property type="project" value="TreeGrafter"/>
</dbReference>
<dbReference type="FunFam" id="3.30.1490.120:FF:000001">
    <property type="entry name" value="DNA-directed RNA polymerase II subunit RPB7"/>
    <property type="match status" value="1"/>
</dbReference>
<keyword evidence="4" id="KW-0804">Transcription</keyword>
<protein>
    <submittedName>
        <fullName evidence="9">Related to RPC25 - DNA-direcred RNA polymerase III, 25 KD subunit</fullName>
    </submittedName>
</protein>
<evidence type="ECO:0000256" key="6">
    <source>
        <dbReference type="SAM" id="MobiDB-lite"/>
    </source>
</evidence>
<dbReference type="SUPFAM" id="SSF50249">
    <property type="entry name" value="Nucleic acid-binding proteins"/>
    <property type="match status" value="1"/>
</dbReference>
<dbReference type="Pfam" id="PF08292">
    <property type="entry name" value="RNA_pol_Rbc25"/>
    <property type="match status" value="1"/>
</dbReference>
<evidence type="ECO:0000256" key="4">
    <source>
        <dbReference type="ARBA" id="ARBA00023163"/>
    </source>
</evidence>
<evidence type="ECO:0000256" key="3">
    <source>
        <dbReference type="ARBA" id="ARBA00022478"/>
    </source>
</evidence>
<evidence type="ECO:0000313" key="10">
    <source>
        <dbReference type="Proteomes" id="UP000323386"/>
    </source>
</evidence>
<keyword evidence="10" id="KW-1185">Reference proteome</keyword>
<feature type="region of interest" description="Disordered" evidence="6">
    <location>
        <begin position="200"/>
        <end position="228"/>
    </location>
</feature>
<proteinExistence type="inferred from homology"/>
<evidence type="ECO:0000256" key="5">
    <source>
        <dbReference type="ARBA" id="ARBA00023242"/>
    </source>
</evidence>
<dbReference type="Pfam" id="PF03876">
    <property type="entry name" value="SHS2_Rpb7-N"/>
    <property type="match status" value="1"/>
</dbReference>
<dbReference type="Proteomes" id="UP000323386">
    <property type="component" value="Unassembled WGS sequence"/>
</dbReference>
<dbReference type="CDD" id="cd04330">
    <property type="entry name" value="RNAP_III_Rpc25_N"/>
    <property type="match status" value="1"/>
</dbReference>
<sequence length="228" mass="25502">MFVLSELEDTIAVHPNHFGMPTIQAVSDQINRKFANKILQDVGLCISLFDISSCSEGRVRWGDGLLYHKVTFRLIVFRPFTNQVLVGKIKSSDETGIRVTMGFFDDIYIPAPHIPAPSAFDHQERAFFWLFEARTPRLQRIRSSLRQRRECTWIRASSSGSASSRTSSTTPNPAHPPGPTRAGVHTSILIAAKLQRKTRGLTTLLPAPSRDKVLDSSHGGRAPNRLKR</sequence>
<dbReference type="InterPro" id="IPR036898">
    <property type="entry name" value="RNA_pol_Rpb7-like_N_sf"/>
</dbReference>
<dbReference type="InterPro" id="IPR013238">
    <property type="entry name" value="RNA_pol_III_Rbc25"/>
</dbReference>
<dbReference type="OrthoDB" id="10256606at2759"/>
<accession>A0A5C3EUP2</accession>
<dbReference type="GO" id="GO:0006384">
    <property type="term" value="P:transcription initiation at RNA polymerase III promoter"/>
    <property type="evidence" value="ECO:0007669"/>
    <property type="project" value="TreeGrafter"/>
</dbReference>
<name>A0A5C3EUP2_9BASI</name>
<feature type="domain" description="RNA polymerase III subunit Rpc25" evidence="8">
    <location>
        <begin position="84"/>
        <end position="133"/>
    </location>
</feature>
<feature type="domain" description="RNA polymerase Rpb7-like N-terminal" evidence="7">
    <location>
        <begin position="8"/>
        <end position="64"/>
    </location>
</feature>
<dbReference type="InterPro" id="IPR005576">
    <property type="entry name" value="Rpb7-like_N"/>
</dbReference>
<gene>
    <name evidence="9" type="ORF">PSFLO_01479</name>
</gene>
<evidence type="ECO:0000259" key="7">
    <source>
        <dbReference type="Pfam" id="PF03876"/>
    </source>
</evidence>